<dbReference type="InterPro" id="IPR028082">
    <property type="entry name" value="Peripla_BP_I"/>
</dbReference>
<accession>A0A5J4LE56</accession>
<keyword evidence="1" id="KW-0812">Transmembrane</keyword>
<dbReference type="CDD" id="cd06268">
    <property type="entry name" value="PBP1_ABC_transporter_LIVBP-like"/>
    <property type="match status" value="1"/>
</dbReference>
<keyword evidence="1" id="KW-1133">Transmembrane helix</keyword>
<dbReference type="SUPFAM" id="SSF53822">
    <property type="entry name" value="Periplasmic binding protein-like I"/>
    <property type="match status" value="1"/>
</dbReference>
<organism evidence="2 3">
    <name type="scientific">Streptomyces angustmyceticus</name>
    <dbReference type="NCBI Taxonomy" id="285578"/>
    <lineage>
        <taxon>Bacteria</taxon>
        <taxon>Bacillati</taxon>
        <taxon>Actinomycetota</taxon>
        <taxon>Actinomycetes</taxon>
        <taxon>Kitasatosporales</taxon>
        <taxon>Streptomycetaceae</taxon>
        <taxon>Streptomyces</taxon>
    </lineage>
</organism>
<feature type="transmembrane region" description="Helical" evidence="1">
    <location>
        <begin position="20"/>
        <end position="38"/>
    </location>
</feature>
<dbReference type="OrthoDB" id="3440574at2"/>
<comment type="caution">
    <text evidence="2">The sequence shown here is derived from an EMBL/GenBank/DDBJ whole genome shotgun (WGS) entry which is preliminary data.</text>
</comment>
<evidence type="ECO:0008006" key="4">
    <source>
        <dbReference type="Google" id="ProtNLM"/>
    </source>
</evidence>
<protein>
    <recommendedName>
        <fullName evidence="4">Leucine-binding protein domain-containing protein</fullName>
    </recommendedName>
</protein>
<evidence type="ECO:0000313" key="2">
    <source>
        <dbReference type="EMBL" id="GES30221.1"/>
    </source>
</evidence>
<dbReference type="GeneID" id="96755414"/>
<dbReference type="Gene3D" id="3.40.50.2300">
    <property type="match status" value="2"/>
</dbReference>
<keyword evidence="3" id="KW-1185">Reference proteome</keyword>
<dbReference type="EMBL" id="BLAG01000007">
    <property type="protein sequence ID" value="GES30221.1"/>
    <property type="molecule type" value="Genomic_DNA"/>
</dbReference>
<dbReference type="RefSeq" id="WP_143589004.1">
    <property type="nucleotide sequence ID" value="NZ_BLAG01000007.1"/>
</dbReference>
<evidence type="ECO:0000256" key="1">
    <source>
        <dbReference type="SAM" id="Phobius"/>
    </source>
</evidence>
<dbReference type="Proteomes" id="UP000325598">
    <property type="component" value="Unassembled WGS sequence"/>
</dbReference>
<evidence type="ECO:0000313" key="3">
    <source>
        <dbReference type="Proteomes" id="UP000325598"/>
    </source>
</evidence>
<keyword evidence="1" id="KW-0472">Membrane</keyword>
<proteinExistence type="predicted"/>
<dbReference type="AlphaFoldDB" id="A0A5J4LE56"/>
<reference evidence="2 3" key="1">
    <citation type="submission" date="2019-10" db="EMBL/GenBank/DDBJ databases">
        <title>Whole genome shotgun sequence of Streptomyces angustmyceticus NBRC 3934.</title>
        <authorList>
            <person name="Hosoyama A."/>
            <person name="Ichikawa N."/>
            <person name="Kimura A."/>
            <person name="Kitahashi Y."/>
            <person name="Komaki H."/>
            <person name="Uohara A."/>
        </authorList>
    </citation>
    <scope>NUCLEOTIDE SEQUENCE [LARGE SCALE GENOMIC DNA]</scope>
    <source>
        <strain evidence="2 3">NBRC 3934</strain>
    </source>
</reference>
<sequence>MHLPPQPADELPPWWKGWRGAAALALVLALIAGGIWFFRWAEEDNSCAADQPGLYWDGTGAERECVGLTNEKAFAFDPRLKGITDRIAQENRRVRDQWEKPASGKSRLPYVKVGVLMPMTESDTSALPLEEIRTSLEGAFVAQCRANACPELSTTSSTGVQGRTPLIQLVLANEGRSETHWKPVVAQLADMVGGEHPLVAVTGLGVSIPETQAAATELGRRKIPAIGAVLTATDLNASRLFKVSPSNADYAKALRRYLDHSPLAGRRGYLVFDSREDNYVKTLRTAFDDEFGDYIGRRRASFVGATGHKPAGVPRLFFNAVNNICLTKAQVIFYAGRDRDLADLIRALSARSQCGHDTPITVMTGATGAFAQGKQVQTLLKDSKITILDASATSPDQWVRGVHAPSGFKPFHQALRDLRFPDSVLDDGYAIMHHDAVLTAIWATRNVTGQTGKEAPDVQDVYNEITNLHDASTVPAAGGELSFDDASQGWPHNKPVPVIRLPEPLKDPGAPYLVP</sequence>
<gene>
    <name evidence="2" type="ORF">San01_27080</name>
</gene>
<name>A0A5J4LE56_9ACTN</name>